<accession>A0A553SG43</accession>
<dbReference type="Proteomes" id="UP000319837">
    <property type="component" value="Unassembled WGS sequence"/>
</dbReference>
<dbReference type="InterPro" id="IPR011528">
    <property type="entry name" value="NERD"/>
</dbReference>
<dbReference type="EMBL" id="RIBP01000004">
    <property type="protein sequence ID" value="TRZ35950.1"/>
    <property type="molecule type" value="Genomic_DNA"/>
</dbReference>
<dbReference type="Pfam" id="PF08378">
    <property type="entry name" value="NERD"/>
    <property type="match status" value="1"/>
</dbReference>
<gene>
    <name evidence="2" type="ORF">CEQ21_10030</name>
</gene>
<comment type="caution">
    <text evidence="2">The sequence shown here is derived from an EMBL/GenBank/DDBJ whole genome shotgun (WGS) entry which is preliminary data.</text>
</comment>
<feature type="domain" description="NERD" evidence="1">
    <location>
        <begin position="16"/>
        <end position="131"/>
    </location>
</feature>
<proteinExistence type="predicted"/>
<sequence>MTQEKGIKAKVTADRIGELGEYKINIQLDQLPKNYLYLSDLLIKNSKAKSGYSQIDHIVFTPYAIFVIETKNYKGTIYGDRKRKSWSVNGKFPMMNPFNQNYGHIEAIKAVLSAVKGITYVSMISFTKRAVFKVNEELRQMKSNDLIVYDTELSNFITRKCNVLKLVNPNPIFSDLIIKIMHSALEKANVTSPELRKLHVDELQKDGQSSSP</sequence>
<dbReference type="AlphaFoldDB" id="A0A553SG43"/>
<name>A0A553SG43_NIACI</name>
<evidence type="ECO:0000313" key="2">
    <source>
        <dbReference type="EMBL" id="TRZ35950.1"/>
    </source>
</evidence>
<reference evidence="3" key="1">
    <citation type="submission" date="2018-10" db="EMBL/GenBank/DDBJ databases">
        <title>FDA dAtabase for Regulatory Grade micrObial Sequences (FDA-ARGOS): Supporting development and validation of Infectious Disease Dx tests.</title>
        <authorList>
            <person name="Minogue T."/>
            <person name="Wolcott M."/>
            <person name="Wasieloski L."/>
            <person name="Aguilar W."/>
            <person name="Moore D."/>
            <person name="Tallon L."/>
            <person name="Sadzewicz L."/>
            <person name="Sengamalay N."/>
            <person name="Ott S."/>
            <person name="Godinez A."/>
            <person name="Nagaraj S."/>
            <person name="Vavikolanu K."/>
            <person name="Vyas G."/>
            <person name="Nadendla S."/>
            <person name="George J."/>
            <person name="Sichtig H."/>
        </authorList>
    </citation>
    <scope>NUCLEOTIDE SEQUENCE [LARGE SCALE GENOMIC DNA]</scope>
    <source>
        <strain evidence="3">FDAARGOS_343</strain>
    </source>
</reference>
<organism evidence="2 3">
    <name type="scientific">Niallia circulans</name>
    <name type="common">Bacillus circulans</name>
    <dbReference type="NCBI Taxonomy" id="1397"/>
    <lineage>
        <taxon>Bacteria</taxon>
        <taxon>Bacillati</taxon>
        <taxon>Bacillota</taxon>
        <taxon>Bacilli</taxon>
        <taxon>Bacillales</taxon>
        <taxon>Bacillaceae</taxon>
        <taxon>Niallia</taxon>
    </lineage>
</organism>
<protein>
    <submittedName>
        <fullName evidence="2">NERD domain-containing protein</fullName>
    </submittedName>
</protein>
<evidence type="ECO:0000259" key="1">
    <source>
        <dbReference type="PROSITE" id="PS50965"/>
    </source>
</evidence>
<evidence type="ECO:0000313" key="3">
    <source>
        <dbReference type="Proteomes" id="UP000319837"/>
    </source>
</evidence>
<dbReference type="RefSeq" id="WP_185764496.1">
    <property type="nucleotide sequence ID" value="NZ_RIBP01000004.1"/>
</dbReference>
<dbReference type="PROSITE" id="PS50965">
    <property type="entry name" value="NERD"/>
    <property type="match status" value="1"/>
</dbReference>